<organism evidence="10 11">
    <name type="scientific">Paenibacillus hexagrammi</name>
    <dbReference type="NCBI Taxonomy" id="2908839"/>
    <lineage>
        <taxon>Bacteria</taxon>
        <taxon>Bacillati</taxon>
        <taxon>Bacillota</taxon>
        <taxon>Bacilli</taxon>
        <taxon>Bacillales</taxon>
        <taxon>Paenibacillaceae</taxon>
        <taxon>Paenibacillus</taxon>
    </lineage>
</organism>
<evidence type="ECO:0000256" key="5">
    <source>
        <dbReference type="ARBA" id="ARBA00022741"/>
    </source>
</evidence>
<evidence type="ECO:0000313" key="10">
    <source>
        <dbReference type="EMBL" id="UJF34034.1"/>
    </source>
</evidence>
<keyword evidence="8" id="KW-0472">Membrane</keyword>
<evidence type="ECO:0000256" key="4">
    <source>
        <dbReference type="ARBA" id="ARBA00022475"/>
    </source>
</evidence>
<accession>A0ABY3SJ19</accession>
<dbReference type="Pfam" id="PF00005">
    <property type="entry name" value="ABC_tran"/>
    <property type="match status" value="1"/>
</dbReference>
<dbReference type="GO" id="GO:0005524">
    <property type="term" value="F:ATP binding"/>
    <property type="evidence" value="ECO:0007669"/>
    <property type="project" value="UniProtKB-KW"/>
</dbReference>
<dbReference type="InterPro" id="IPR003593">
    <property type="entry name" value="AAA+_ATPase"/>
</dbReference>
<reference evidence="10 11" key="1">
    <citation type="journal article" date="2024" name="Int. J. Syst. Evol. Microbiol.">
        <title>Paenibacillus hexagrammi sp. nov., a novel bacterium isolated from the gut content of Hexagrammos agrammus.</title>
        <authorList>
            <person name="Jung H.K."/>
            <person name="Kim D.G."/>
            <person name="Zin H."/>
            <person name="Park J."/>
            <person name="Jung H."/>
            <person name="Kim Y.O."/>
            <person name="Kong H.J."/>
            <person name="Kim J.W."/>
            <person name="Kim Y.S."/>
        </authorList>
    </citation>
    <scope>NUCLEOTIDE SEQUENCE [LARGE SCALE GENOMIC DNA]</scope>
    <source>
        <strain evidence="10 11">YPD9-1</strain>
    </source>
</reference>
<comment type="similarity">
    <text evidence="2">Belongs to the ABC transporter superfamily.</text>
</comment>
<gene>
    <name evidence="10" type="ORF">L0M14_01985</name>
</gene>
<evidence type="ECO:0000259" key="9">
    <source>
        <dbReference type="PROSITE" id="PS50893"/>
    </source>
</evidence>
<dbReference type="InterPro" id="IPR015856">
    <property type="entry name" value="ABC_transpr_CbiO/EcfA_su"/>
</dbReference>
<keyword evidence="7" id="KW-1278">Translocase</keyword>
<dbReference type="InterPro" id="IPR003439">
    <property type="entry name" value="ABC_transporter-like_ATP-bd"/>
</dbReference>
<dbReference type="PANTHER" id="PTHR43553:SF24">
    <property type="entry name" value="ENERGY-COUPLING FACTOR TRANSPORTER ATP-BINDING PROTEIN ECFA1"/>
    <property type="match status" value="1"/>
</dbReference>
<dbReference type="SUPFAM" id="SSF52540">
    <property type="entry name" value="P-loop containing nucleoside triphosphate hydrolases"/>
    <property type="match status" value="1"/>
</dbReference>
<protein>
    <submittedName>
        <fullName evidence="10">ATP-binding cassette domain-containing protein</fullName>
    </submittedName>
</protein>
<feature type="domain" description="ABC transporter" evidence="9">
    <location>
        <begin position="9"/>
        <end position="233"/>
    </location>
</feature>
<keyword evidence="3" id="KW-0813">Transport</keyword>
<keyword evidence="4" id="KW-1003">Cell membrane</keyword>
<evidence type="ECO:0000256" key="8">
    <source>
        <dbReference type="ARBA" id="ARBA00023136"/>
    </source>
</evidence>
<dbReference type="InterPro" id="IPR050095">
    <property type="entry name" value="ECF_ABC_transporter_ATP-bd"/>
</dbReference>
<evidence type="ECO:0000256" key="7">
    <source>
        <dbReference type="ARBA" id="ARBA00022967"/>
    </source>
</evidence>
<name>A0ABY3SJ19_9BACL</name>
<dbReference type="Gene3D" id="3.40.50.300">
    <property type="entry name" value="P-loop containing nucleotide triphosphate hydrolases"/>
    <property type="match status" value="1"/>
</dbReference>
<evidence type="ECO:0000256" key="1">
    <source>
        <dbReference type="ARBA" id="ARBA00004202"/>
    </source>
</evidence>
<dbReference type="PANTHER" id="PTHR43553">
    <property type="entry name" value="HEAVY METAL TRANSPORTER"/>
    <property type="match status" value="1"/>
</dbReference>
<keyword evidence="11" id="KW-1185">Reference proteome</keyword>
<dbReference type="RefSeq" id="WP_235120425.1">
    <property type="nucleotide sequence ID" value="NZ_CP090978.1"/>
</dbReference>
<dbReference type="PROSITE" id="PS00211">
    <property type="entry name" value="ABC_TRANSPORTER_1"/>
    <property type="match status" value="1"/>
</dbReference>
<evidence type="ECO:0000313" key="11">
    <source>
        <dbReference type="Proteomes" id="UP001649230"/>
    </source>
</evidence>
<keyword evidence="5" id="KW-0547">Nucleotide-binding</keyword>
<evidence type="ECO:0000256" key="6">
    <source>
        <dbReference type="ARBA" id="ARBA00022840"/>
    </source>
</evidence>
<dbReference type="EMBL" id="CP090978">
    <property type="protein sequence ID" value="UJF34034.1"/>
    <property type="molecule type" value="Genomic_DNA"/>
</dbReference>
<evidence type="ECO:0000256" key="3">
    <source>
        <dbReference type="ARBA" id="ARBA00022448"/>
    </source>
</evidence>
<dbReference type="CDD" id="cd03225">
    <property type="entry name" value="ABC_cobalt_CbiO_domain1"/>
    <property type="match status" value="1"/>
</dbReference>
<proteinExistence type="inferred from homology"/>
<evidence type="ECO:0000256" key="2">
    <source>
        <dbReference type="ARBA" id="ARBA00005417"/>
    </source>
</evidence>
<dbReference type="InterPro" id="IPR027417">
    <property type="entry name" value="P-loop_NTPase"/>
</dbReference>
<dbReference type="PROSITE" id="PS50893">
    <property type="entry name" value="ABC_TRANSPORTER_2"/>
    <property type="match status" value="1"/>
</dbReference>
<dbReference type="Proteomes" id="UP001649230">
    <property type="component" value="Chromosome"/>
</dbReference>
<keyword evidence="6 10" id="KW-0067">ATP-binding</keyword>
<dbReference type="InterPro" id="IPR017871">
    <property type="entry name" value="ABC_transporter-like_CS"/>
</dbReference>
<dbReference type="SMART" id="SM00382">
    <property type="entry name" value="AAA"/>
    <property type="match status" value="1"/>
</dbReference>
<comment type="subcellular location">
    <subcellularLocation>
        <location evidence="1">Cell membrane</location>
        <topology evidence="1">Peripheral membrane protein</topology>
    </subcellularLocation>
</comment>
<sequence length="291" mass="31478">MSDRAAIALHKASVAYRVESGQAKQVWSDISMNILRGDWVAVVGRNGSGKSTLASVLLELCPLSSGQLLKDREGLTIRGVLQIPDTQFVGDTVEEELQHIPLAEDISAEARKMKYEEVLSRVGLQVPVGRLLASLSGGQKQLVNIAAALAAEPDILVLDEPTAMLDPAARHDVLRAVKEAHQRGTTIVWITHRMEEVAEASRVVAFGEGRIAYDGCPKEFFYGQSSGPACGKSELSQSAGTIHEGILPPYQRLGVEPPFVVQTALLLMDQGWELHPLPLCAEELAEAVKML</sequence>